<dbReference type="CDD" id="cd04301">
    <property type="entry name" value="NAT_SF"/>
    <property type="match status" value="1"/>
</dbReference>
<evidence type="ECO:0000259" key="1">
    <source>
        <dbReference type="PROSITE" id="PS51186"/>
    </source>
</evidence>
<dbReference type="InterPro" id="IPR052777">
    <property type="entry name" value="Acetyltransferase_Enz"/>
</dbReference>
<sequence>MPASPTVTIAPARLPEDIGSVRQLFTEYVDSLGVDLSFQNVATELAQLPGKYAPPGGVILLARDSAGATPGCVALRPWPQPGVCEIKRLYVRPAARGQALGRQLAEAAIAWAARAGYACMLLDTLASMAAARQLYVALGFHPVAPYYDNPLPGTLYMALDIDPQVAQAARNAAGVMPNVRANSRLR</sequence>
<organism evidence="2">
    <name type="scientific">Rhodanobacter sp. FW102-FHT14D07</name>
    <dbReference type="NCBI Taxonomy" id="3351462"/>
    <lineage>
        <taxon>Bacteria</taxon>
        <taxon>Pseudomonadati</taxon>
        <taxon>Pseudomonadota</taxon>
        <taxon>Gammaproteobacteria</taxon>
        <taxon>Lysobacterales</taxon>
        <taxon>Rhodanobacteraceae</taxon>
        <taxon>Rhodanobacter</taxon>
    </lineage>
</organism>
<dbReference type="PANTHER" id="PTHR43305:SF1">
    <property type="entry name" value="FAMILY N-ACETYLTRANSFERASE, PUTATIVE (AFU_ORTHOLOGUE AFUA_2G01380)-RELATED"/>
    <property type="match status" value="1"/>
</dbReference>
<reference evidence="2" key="1">
    <citation type="submission" date="2024-10" db="EMBL/GenBank/DDBJ databases">
        <authorList>
            <person name="Lesea H.P."/>
            <person name="Kuehl J.V."/>
            <person name="Chandonia J.-M."/>
        </authorList>
    </citation>
    <scope>NUCLEOTIDE SEQUENCE</scope>
    <source>
        <strain evidence="2">FW102-FHT14D07</strain>
    </source>
</reference>
<name>A0AB74UWX1_9GAMM</name>
<dbReference type="EMBL" id="CP170721">
    <property type="protein sequence ID" value="XIA19279.1"/>
    <property type="molecule type" value="Genomic_DNA"/>
</dbReference>
<protein>
    <submittedName>
        <fullName evidence="2">GNAT family N-acetyltransferase</fullName>
        <ecNumber evidence="2">2.3.1.-</ecNumber>
    </submittedName>
</protein>
<dbReference type="InterPro" id="IPR000182">
    <property type="entry name" value="GNAT_dom"/>
</dbReference>
<dbReference type="SUPFAM" id="SSF55729">
    <property type="entry name" value="Acyl-CoA N-acyltransferases (Nat)"/>
    <property type="match status" value="1"/>
</dbReference>
<dbReference type="RefSeq" id="WP_395119543.1">
    <property type="nucleotide sequence ID" value="NZ_CP170721.1"/>
</dbReference>
<dbReference type="EC" id="2.3.1.-" evidence="2"/>
<dbReference type="GO" id="GO:0016747">
    <property type="term" value="F:acyltransferase activity, transferring groups other than amino-acyl groups"/>
    <property type="evidence" value="ECO:0007669"/>
    <property type="project" value="InterPro"/>
</dbReference>
<dbReference type="PROSITE" id="PS51186">
    <property type="entry name" value="GNAT"/>
    <property type="match status" value="1"/>
</dbReference>
<gene>
    <name evidence="2" type="ORF">ACFYG5_03800</name>
</gene>
<keyword evidence="2" id="KW-0012">Acyltransferase</keyword>
<evidence type="ECO:0000313" key="2">
    <source>
        <dbReference type="EMBL" id="XIA19279.1"/>
    </source>
</evidence>
<feature type="domain" description="N-acetyltransferase" evidence="1">
    <location>
        <begin position="7"/>
        <end position="162"/>
    </location>
</feature>
<dbReference type="InterPro" id="IPR016181">
    <property type="entry name" value="Acyl_CoA_acyltransferase"/>
</dbReference>
<keyword evidence="2" id="KW-0808">Transferase</keyword>
<accession>A0AB74UWX1</accession>
<dbReference type="PANTHER" id="PTHR43305">
    <property type="entry name" value="FAMILY N-ACETYLTRANSFERASE, PUTATIVE (AFU_ORTHOLOGUE AFUA_2G01380)-RELATED"/>
    <property type="match status" value="1"/>
</dbReference>
<dbReference type="AlphaFoldDB" id="A0AB74UWX1"/>
<dbReference type="Pfam" id="PF00583">
    <property type="entry name" value="Acetyltransf_1"/>
    <property type="match status" value="1"/>
</dbReference>
<dbReference type="Gene3D" id="3.40.630.30">
    <property type="match status" value="1"/>
</dbReference>
<proteinExistence type="predicted"/>